<evidence type="ECO:0000256" key="2">
    <source>
        <dbReference type="ARBA" id="ARBA00023136"/>
    </source>
</evidence>
<sequence length="653" mass="74604">MRILLAFLVVSISACTFTQKIKDGEMAYDRKQYSVAINMLSDEFDRTDYPEMKARKAFLIAESYGEINDIPNAIEWYKQAFDLKYGDKALEKLAYALKKNEQYVEAVRVFQAVQKRIGQNPTIAREITECTNASQWLTEVENTPFEINKIAQNSEYSDYAPQLFEGSQLVFTSDRKSEKNDQIYKWTGQWFSDLYMVNQFSKDVLPFDDNINSEHNDGTATFNSDFSEIIFTRCENKFDDDYCKLMVSNRNGSEWSEPQTLGFIEDRINYAHPSLHENDSILFFTAIMEEGFGGYDIYYSERLENGWSNPQVLSARINSIGDEKFPFIDKDTLYFASDGWPGMGGLDIFKSYVQADGTWTRVENMRPPFNSGADDFGLIVDAAKRKNTGELTGYFTSARVGESKDDIYAFRSKVISIPPPEDEEEVVETKELKLYLAIKTTENKYLVDNDPKSGVTGKKELPGVNITIKSQSGSKQLNTKDKGFVIDDIFPEDILEIKASKEGYLTEVLNFKPTKVPESGEKTYTVNLLLEKIYTDREIVLENIYYDLDKYFIRDDAKPSLNELGKLLNNNPSVKIQLFSHTDCQGKDDYNMVLSQNRAQAAVDYLVSLGIDESRMMATGLGETRPAINCYCETCSEAEHQENRRTTFKIVAF</sequence>
<feature type="domain" description="OmpA-like" evidence="5">
    <location>
        <begin position="534"/>
        <end position="653"/>
    </location>
</feature>
<name>A0AA37WIP5_9BACT</name>
<dbReference type="InterPro" id="IPR011990">
    <property type="entry name" value="TPR-like_helical_dom_sf"/>
</dbReference>
<dbReference type="InterPro" id="IPR036737">
    <property type="entry name" value="OmpA-like_sf"/>
</dbReference>
<gene>
    <name evidence="6" type="ORF">GCM10007940_46860</name>
</gene>
<dbReference type="Proteomes" id="UP001156666">
    <property type="component" value="Unassembled WGS sequence"/>
</dbReference>
<dbReference type="SUPFAM" id="SSF103088">
    <property type="entry name" value="OmpA-like"/>
    <property type="match status" value="1"/>
</dbReference>
<evidence type="ECO:0000256" key="3">
    <source>
        <dbReference type="ARBA" id="ARBA00023237"/>
    </source>
</evidence>
<dbReference type="InterPro" id="IPR050330">
    <property type="entry name" value="Bact_OuterMem_StrucFunc"/>
</dbReference>
<keyword evidence="2 4" id="KW-0472">Membrane</keyword>
<comment type="caution">
    <text evidence="6">The sequence shown here is derived from an EMBL/GenBank/DDBJ whole genome shotgun (WGS) entry which is preliminary data.</text>
</comment>
<dbReference type="Gene3D" id="1.25.40.10">
    <property type="entry name" value="Tetratricopeptide repeat domain"/>
    <property type="match status" value="1"/>
</dbReference>
<dbReference type="Pfam" id="PF00691">
    <property type="entry name" value="OmpA"/>
    <property type="match status" value="1"/>
</dbReference>
<evidence type="ECO:0000259" key="5">
    <source>
        <dbReference type="PROSITE" id="PS51123"/>
    </source>
</evidence>
<accession>A0AA37WIP5</accession>
<dbReference type="EMBL" id="BSOH01000037">
    <property type="protein sequence ID" value="GLR20070.1"/>
    <property type="molecule type" value="Genomic_DNA"/>
</dbReference>
<reference evidence="6" key="1">
    <citation type="journal article" date="2014" name="Int. J. Syst. Evol. Microbiol.">
        <title>Complete genome sequence of Corynebacterium casei LMG S-19264T (=DSM 44701T), isolated from a smear-ripened cheese.</title>
        <authorList>
            <consortium name="US DOE Joint Genome Institute (JGI-PGF)"/>
            <person name="Walter F."/>
            <person name="Albersmeier A."/>
            <person name="Kalinowski J."/>
            <person name="Ruckert C."/>
        </authorList>
    </citation>
    <scope>NUCLEOTIDE SEQUENCE</scope>
    <source>
        <strain evidence="6">NBRC 108769</strain>
    </source>
</reference>
<dbReference type="SUPFAM" id="SSF48452">
    <property type="entry name" value="TPR-like"/>
    <property type="match status" value="1"/>
</dbReference>
<dbReference type="CDD" id="cd07185">
    <property type="entry name" value="OmpA_C-like"/>
    <property type="match status" value="1"/>
</dbReference>
<protein>
    <submittedName>
        <fullName evidence="6">Cell envelope biogenesis protein OmpA</fullName>
    </submittedName>
</protein>
<evidence type="ECO:0000256" key="1">
    <source>
        <dbReference type="ARBA" id="ARBA00004442"/>
    </source>
</evidence>
<dbReference type="AlphaFoldDB" id="A0AA37WIP5"/>
<organism evidence="6 7">
    <name type="scientific">Portibacter lacus</name>
    <dbReference type="NCBI Taxonomy" id="1099794"/>
    <lineage>
        <taxon>Bacteria</taxon>
        <taxon>Pseudomonadati</taxon>
        <taxon>Bacteroidota</taxon>
        <taxon>Saprospiria</taxon>
        <taxon>Saprospirales</taxon>
        <taxon>Haliscomenobacteraceae</taxon>
        <taxon>Portibacter</taxon>
    </lineage>
</organism>
<dbReference type="PROSITE" id="PS51257">
    <property type="entry name" value="PROKAR_LIPOPROTEIN"/>
    <property type="match status" value="1"/>
</dbReference>
<dbReference type="InterPro" id="IPR006664">
    <property type="entry name" value="OMP_bac"/>
</dbReference>
<dbReference type="PANTHER" id="PTHR30329:SF21">
    <property type="entry name" value="LIPOPROTEIN YIAD-RELATED"/>
    <property type="match status" value="1"/>
</dbReference>
<evidence type="ECO:0000313" key="7">
    <source>
        <dbReference type="Proteomes" id="UP001156666"/>
    </source>
</evidence>
<reference evidence="6" key="2">
    <citation type="submission" date="2023-01" db="EMBL/GenBank/DDBJ databases">
        <title>Draft genome sequence of Portibacter lacus strain NBRC 108769.</title>
        <authorList>
            <person name="Sun Q."/>
            <person name="Mori K."/>
        </authorList>
    </citation>
    <scope>NUCLEOTIDE SEQUENCE</scope>
    <source>
        <strain evidence="6">NBRC 108769</strain>
    </source>
</reference>
<dbReference type="InterPro" id="IPR006665">
    <property type="entry name" value="OmpA-like"/>
</dbReference>
<evidence type="ECO:0000313" key="6">
    <source>
        <dbReference type="EMBL" id="GLR20070.1"/>
    </source>
</evidence>
<comment type="subcellular location">
    <subcellularLocation>
        <location evidence="1">Cell outer membrane</location>
    </subcellularLocation>
</comment>
<dbReference type="RefSeq" id="WP_235293590.1">
    <property type="nucleotide sequence ID" value="NZ_BSOH01000037.1"/>
</dbReference>
<proteinExistence type="predicted"/>
<dbReference type="PRINTS" id="PR01021">
    <property type="entry name" value="OMPADOMAIN"/>
</dbReference>
<dbReference type="PROSITE" id="PS51123">
    <property type="entry name" value="OMPA_2"/>
    <property type="match status" value="1"/>
</dbReference>
<keyword evidence="7" id="KW-1185">Reference proteome</keyword>
<keyword evidence="3" id="KW-0998">Cell outer membrane</keyword>
<evidence type="ECO:0000256" key="4">
    <source>
        <dbReference type="PROSITE-ProRule" id="PRU00473"/>
    </source>
</evidence>
<dbReference type="GO" id="GO:0009279">
    <property type="term" value="C:cell outer membrane"/>
    <property type="evidence" value="ECO:0007669"/>
    <property type="project" value="UniProtKB-SubCell"/>
</dbReference>
<dbReference type="Gene3D" id="3.30.1330.60">
    <property type="entry name" value="OmpA-like domain"/>
    <property type="match status" value="1"/>
</dbReference>
<dbReference type="PANTHER" id="PTHR30329">
    <property type="entry name" value="STATOR ELEMENT OF FLAGELLAR MOTOR COMPLEX"/>
    <property type="match status" value="1"/>
</dbReference>